<evidence type="ECO:0000256" key="1">
    <source>
        <dbReference type="ARBA" id="ARBA00011063"/>
    </source>
</evidence>
<dbReference type="Gene3D" id="3.40.50.2300">
    <property type="match status" value="1"/>
</dbReference>
<dbReference type="InterPro" id="IPR036196">
    <property type="entry name" value="Ptyr_pPase_sf"/>
</dbReference>
<dbReference type="PANTHER" id="PTHR11717">
    <property type="entry name" value="LOW MOLECULAR WEIGHT PROTEIN TYROSINE PHOSPHATASE"/>
    <property type="match status" value="1"/>
</dbReference>
<dbReference type="AlphaFoldDB" id="A0A934MHJ8"/>
<comment type="similarity">
    <text evidence="1">Belongs to the low molecular weight phosphotyrosine protein phosphatase family.</text>
</comment>
<keyword evidence="8" id="KW-1185">Reference proteome</keyword>
<dbReference type="InterPro" id="IPR017867">
    <property type="entry name" value="Tyr_phospatase_low_mol_wt"/>
</dbReference>
<evidence type="ECO:0000256" key="3">
    <source>
        <dbReference type="ARBA" id="ARBA00022801"/>
    </source>
</evidence>
<protein>
    <recommendedName>
        <fullName evidence="2">protein-tyrosine-phosphatase</fullName>
        <ecNumber evidence="2">3.1.3.48</ecNumber>
    </recommendedName>
</protein>
<reference evidence="7" key="1">
    <citation type="submission" date="2020-12" db="EMBL/GenBank/DDBJ databases">
        <title>Bacterial taxonomy.</title>
        <authorList>
            <person name="Pan X."/>
        </authorList>
    </citation>
    <scope>NUCLEOTIDE SEQUENCE</scope>
    <source>
        <strain evidence="7">KCTC 52957</strain>
    </source>
</reference>
<evidence type="ECO:0000259" key="6">
    <source>
        <dbReference type="SMART" id="SM00226"/>
    </source>
</evidence>
<keyword evidence="4" id="KW-0904">Protein phosphatase</keyword>
<dbReference type="InterPro" id="IPR023485">
    <property type="entry name" value="Ptyr_pPase"/>
</dbReference>
<dbReference type="SMART" id="SM00226">
    <property type="entry name" value="LMWPc"/>
    <property type="match status" value="1"/>
</dbReference>
<evidence type="ECO:0000256" key="4">
    <source>
        <dbReference type="ARBA" id="ARBA00022912"/>
    </source>
</evidence>
<organism evidence="7 8">
    <name type="scientific">Palleronia pontilimi</name>
    <dbReference type="NCBI Taxonomy" id="1964209"/>
    <lineage>
        <taxon>Bacteria</taxon>
        <taxon>Pseudomonadati</taxon>
        <taxon>Pseudomonadota</taxon>
        <taxon>Alphaproteobacteria</taxon>
        <taxon>Rhodobacterales</taxon>
        <taxon>Roseobacteraceae</taxon>
        <taxon>Palleronia</taxon>
    </lineage>
</organism>
<feature type="active site" description="Nucleophile" evidence="5">
    <location>
        <position position="8"/>
    </location>
</feature>
<dbReference type="EMBL" id="JAEKPD010000010">
    <property type="protein sequence ID" value="MBJ3763384.1"/>
    <property type="molecule type" value="Genomic_DNA"/>
</dbReference>
<dbReference type="PRINTS" id="PR00719">
    <property type="entry name" value="LMWPTPASE"/>
</dbReference>
<evidence type="ECO:0000313" key="7">
    <source>
        <dbReference type="EMBL" id="MBJ3763384.1"/>
    </source>
</evidence>
<name>A0A934MHJ8_9RHOB</name>
<evidence type="ECO:0000313" key="8">
    <source>
        <dbReference type="Proteomes" id="UP000642488"/>
    </source>
</evidence>
<gene>
    <name evidence="7" type="ORF">ILP92_11570</name>
</gene>
<dbReference type="Pfam" id="PF01451">
    <property type="entry name" value="LMWPc"/>
    <property type="match status" value="1"/>
</dbReference>
<dbReference type="PANTHER" id="PTHR11717:SF7">
    <property type="entry name" value="LOW MOLECULAR WEIGHT PHOSPHOTYROSINE PROTEIN PHOSPHATASE"/>
    <property type="match status" value="1"/>
</dbReference>
<dbReference type="Proteomes" id="UP000642488">
    <property type="component" value="Unassembled WGS sequence"/>
</dbReference>
<feature type="domain" description="Phosphotyrosine protein phosphatase I" evidence="6">
    <location>
        <begin position="2"/>
        <end position="146"/>
    </location>
</feature>
<feature type="active site" description="Proton donor" evidence="5">
    <location>
        <position position="122"/>
    </location>
</feature>
<dbReference type="SUPFAM" id="SSF52788">
    <property type="entry name" value="Phosphotyrosine protein phosphatases I"/>
    <property type="match status" value="1"/>
</dbReference>
<dbReference type="EC" id="3.1.3.48" evidence="2"/>
<evidence type="ECO:0000256" key="5">
    <source>
        <dbReference type="PIRSR" id="PIRSR617867-1"/>
    </source>
</evidence>
<sequence length="148" mass="15897">MTRILIVCLGNICRSPTAEAVLRAKLAAAGIDARVDSAGTGSWHVGDPPHADMQRAAERSGYAMGDLRARQVTPDDFERFDLILAADPTNMRDLEAIRPDGNATPVRLLAPYAGTDQDTVPDPYYTGGFDTTLELIEKAADGLIAQLQ</sequence>
<proteinExistence type="inferred from homology"/>
<dbReference type="RefSeq" id="WP_198916559.1">
    <property type="nucleotide sequence ID" value="NZ_JAEKPD010000010.1"/>
</dbReference>
<dbReference type="GO" id="GO:0004725">
    <property type="term" value="F:protein tyrosine phosphatase activity"/>
    <property type="evidence" value="ECO:0007669"/>
    <property type="project" value="UniProtKB-EC"/>
</dbReference>
<dbReference type="InterPro" id="IPR050438">
    <property type="entry name" value="LMW_PTPase"/>
</dbReference>
<keyword evidence="3" id="KW-0378">Hydrolase</keyword>
<dbReference type="CDD" id="cd16343">
    <property type="entry name" value="LMWPTP"/>
    <property type="match status" value="1"/>
</dbReference>
<comment type="caution">
    <text evidence="7">The sequence shown here is derived from an EMBL/GenBank/DDBJ whole genome shotgun (WGS) entry which is preliminary data.</text>
</comment>
<evidence type="ECO:0000256" key="2">
    <source>
        <dbReference type="ARBA" id="ARBA00013064"/>
    </source>
</evidence>
<accession>A0A934MHJ8</accession>
<feature type="active site" evidence="5">
    <location>
        <position position="14"/>
    </location>
</feature>